<reference evidence="15" key="1">
    <citation type="submission" date="2016-10" db="EMBL/GenBank/DDBJ databases">
        <authorList>
            <person name="de Groot N.N."/>
        </authorList>
    </citation>
    <scope>NUCLEOTIDE SEQUENCE [LARGE SCALE GENOMIC DNA]</scope>
    <source>
        <strain evidence="15">ATCC 35022</strain>
    </source>
</reference>
<dbReference type="GO" id="GO:0009279">
    <property type="term" value="C:cell outer membrane"/>
    <property type="evidence" value="ECO:0007669"/>
    <property type="project" value="UniProtKB-SubCell"/>
</dbReference>
<dbReference type="CDD" id="cd01347">
    <property type="entry name" value="ligand_gated_channel"/>
    <property type="match status" value="1"/>
</dbReference>
<dbReference type="InterPro" id="IPR039426">
    <property type="entry name" value="TonB-dep_rcpt-like"/>
</dbReference>
<evidence type="ECO:0000256" key="7">
    <source>
        <dbReference type="ARBA" id="ARBA00023077"/>
    </source>
</evidence>
<dbReference type="Proteomes" id="UP000199071">
    <property type="component" value="Unassembled WGS sequence"/>
</dbReference>
<evidence type="ECO:0000256" key="11">
    <source>
        <dbReference type="RuleBase" id="RU003357"/>
    </source>
</evidence>
<evidence type="ECO:0000256" key="3">
    <source>
        <dbReference type="ARBA" id="ARBA00022452"/>
    </source>
</evidence>
<evidence type="ECO:0000256" key="6">
    <source>
        <dbReference type="ARBA" id="ARBA00023065"/>
    </source>
</evidence>
<dbReference type="AlphaFoldDB" id="A0A1G6DA77"/>
<evidence type="ECO:0000256" key="4">
    <source>
        <dbReference type="ARBA" id="ARBA00022692"/>
    </source>
</evidence>
<keyword evidence="7 11" id="KW-0798">TonB box</keyword>
<dbReference type="InterPro" id="IPR036942">
    <property type="entry name" value="Beta-barrel_TonB_sf"/>
</dbReference>
<keyword evidence="4 10" id="KW-0812">Transmembrane</keyword>
<sequence>MYFCSRRASASAVIAIGSFVSLIAPALSQPIEIVVTPNYVPTALGRVGSSVSVISAEEIERQPTESVAQLLRTVPGLTVTQSGGVGSQTLVSIRGTESQHTLVLIDGVRVNDPSTTRDEFDFSVLNTTDIERIEVLRGPQSALYGSDAIGGVINIITRKPGGPPRMSASIEGGSYGTRRVNLSGGTTAGDFSLLTTGTYFATDGFSRVGDRDKGEPDSTEKFSGSIRGAFDPGNGVKFEFGGNGYHQDSEIDGGPDLDASGYEAKRDLFSGFAKVSFPTFGGRASDSINFFMANTDREYIDPTRTYDYVGRTIGVEYQKLVNLGNAGSLLGGTRFENQTATGMQSDMADPTFETSLVLYAGYLLYQLPVGERLDLSFAGRYDGAVDQEGFTTGRATAHYALPEIGAAIRGSIGTGAKRPTAFQLGYNPDLQSETSIGGDLGIEKSLFDGRFMISATGFWNQIDDMIDWDFTLPPWGNYSNIAEVETSGVEIGATAMIVPGVLNARGTYTYLDARDMATGLQLGRRAQNSGSFSLVYTGLNKLEASVTATYVGPRFDDDANTVKLDPYARIDLSANYRLSDTTTIYGRVENLLDTDYQDAEGYNSAGLSAYAGLKWSN</sequence>
<proteinExistence type="inferred from homology"/>
<evidence type="ECO:0000256" key="1">
    <source>
        <dbReference type="ARBA" id="ARBA00004571"/>
    </source>
</evidence>
<evidence type="ECO:0000256" key="5">
    <source>
        <dbReference type="ARBA" id="ARBA00022729"/>
    </source>
</evidence>
<accession>A0A1G6DA77</accession>
<comment type="similarity">
    <text evidence="10 11">Belongs to the TonB-dependent receptor family.</text>
</comment>
<dbReference type="InterPro" id="IPR000531">
    <property type="entry name" value="Beta-barrel_TonB"/>
</dbReference>
<evidence type="ECO:0000259" key="13">
    <source>
        <dbReference type="Pfam" id="PF00593"/>
    </source>
</evidence>
<keyword evidence="6" id="KW-0406">Ion transport</keyword>
<protein>
    <submittedName>
        <fullName evidence="15">Vitamin B12 transporter</fullName>
    </submittedName>
</protein>
<comment type="subcellular location">
    <subcellularLocation>
        <location evidence="1 10">Cell outer membrane</location>
        <topology evidence="1 10">Multi-pass membrane protein</topology>
    </subcellularLocation>
</comment>
<keyword evidence="3 10" id="KW-1134">Transmembrane beta strand</keyword>
<dbReference type="InterPro" id="IPR037066">
    <property type="entry name" value="Plug_dom_sf"/>
</dbReference>
<dbReference type="GO" id="GO:0006811">
    <property type="term" value="P:monoatomic ion transport"/>
    <property type="evidence" value="ECO:0007669"/>
    <property type="project" value="UniProtKB-KW"/>
</dbReference>
<evidence type="ECO:0000256" key="9">
    <source>
        <dbReference type="ARBA" id="ARBA00023237"/>
    </source>
</evidence>
<feature type="domain" description="TonB-dependent receptor plug" evidence="14">
    <location>
        <begin position="47"/>
        <end position="152"/>
    </location>
</feature>
<keyword evidence="8 10" id="KW-0472">Membrane</keyword>
<organism evidence="15 16">
    <name type="scientific">Bauldia litoralis</name>
    <dbReference type="NCBI Taxonomy" id="665467"/>
    <lineage>
        <taxon>Bacteria</taxon>
        <taxon>Pseudomonadati</taxon>
        <taxon>Pseudomonadota</taxon>
        <taxon>Alphaproteobacteria</taxon>
        <taxon>Hyphomicrobiales</taxon>
        <taxon>Kaistiaceae</taxon>
        <taxon>Bauldia</taxon>
    </lineage>
</organism>
<dbReference type="PROSITE" id="PS52016">
    <property type="entry name" value="TONB_DEPENDENT_REC_3"/>
    <property type="match status" value="1"/>
</dbReference>
<dbReference type="STRING" id="665467.SAMN02982931_03226"/>
<name>A0A1G6DA77_9HYPH</name>
<keyword evidence="2 10" id="KW-0813">Transport</keyword>
<evidence type="ECO:0000256" key="10">
    <source>
        <dbReference type="PROSITE-ProRule" id="PRU01360"/>
    </source>
</evidence>
<evidence type="ECO:0000256" key="8">
    <source>
        <dbReference type="ARBA" id="ARBA00023136"/>
    </source>
</evidence>
<keyword evidence="5 12" id="KW-0732">Signal</keyword>
<dbReference type="InterPro" id="IPR012910">
    <property type="entry name" value="Plug_dom"/>
</dbReference>
<feature type="signal peptide" evidence="12">
    <location>
        <begin position="1"/>
        <end position="26"/>
    </location>
</feature>
<dbReference type="Gene3D" id="2.40.170.20">
    <property type="entry name" value="TonB-dependent receptor, beta-barrel domain"/>
    <property type="match status" value="1"/>
</dbReference>
<evidence type="ECO:0000256" key="2">
    <source>
        <dbReference type="ARBA" id="ARBA00022448"/>
    </source>
</evidence>
<keyword evidence="16" id="KW-1185">Reference proteome</keyword>
<dbReference type="Pfam" id="PF07715">
    <property type="entry name" value="Plug"/>
    <property type="match status" value="1"/>
</dbReference>
<evidence type="ECO:0000259" key="14">
    <source>
        <dbReference type="Pfam" id="PF07715"/>
    </source>
</evidence>
<keyword evidence="9 10" id="KW-0998">Cell outer membrane</keyword>
<dbReference type="GO" id="GO:0015889">
    <property type="term" value="P:cobalamin transport"/>
    <property type="evidence" value="ECO:0007669"/>
    <property type="project" value="TreeGrafter"/>
</dbReference>
<gene>
    <name evidence="15" type="ORF">SAMN02982931_03226</name>
</gene>
<dbReference type="PANTHER" id="PTHR30069:SF53">
    <property type="entry name" value="COLICIN I RECEPTOR-RELATED"/>
    <property type="match status" value="1"/>
</dbReference>
<dbReference type="PANTHER" id="PTHR30069">
    <property type="entry name" value="TONB-DEPENDENT OUTER MEMBRANE RECEPTOR"/>
    <property type="match status" value="1"/>
</dbReference>
<evidence type="ECO:0000313" key="16">
    <source>
        <dbReference type="Proteomes" id="UP000199071"/>
    </source>
</evidence>
<dbReference type="OrthoDB" id="9760333at2"/>
<evidence type="ECO:0000313" key="15">
    <source>
        <dbReference type="EMBL" id="SDB42032.1"/>
    </source>
</evidence>
<dbReference type="SUPFAM" id="SSF56935">
    <property type="entry name" value="Porins"/>
    <property type="match status" value="1"/>
</dbReference>
<evidence type="ECO:0000256" key="12">
    <source>
        <dbReference type="SAM" id="SignalP"/>
    </source>
</evidence>
<dbReference type="EMBL" id="FMXQ01000006">
    <property type="protein sequence ID" value="SDB42032.1"/>
    <property type="molecule type" value="Genomic_DNA"/>
</dbReference>
<dbReference type="Gene3D" id="2.170.130.10">
    <property type="entry name" value="TonB-dependent receptor, plug domain"/>
    <property type="match status" value="1"/>
</dbReference>
<dbReference type="Pfam" id="PF00593">
    <property type="entry name" value="TonB_dep_Rec_b-barrel"/>
    <property type="match status" value="1"/>
</dbReference>
<feature type="domain" description="TonB-dependent receptor-like beta-barrel" evidence="13">
    <location>
        <begin position="174"/>
        <end position="591"/>
    </location>
</feature>
<feature type="chain" id="PRO_5011431910" evidence="12">
    <location>
        <begin position="27"/>
        <end position="617"/>
    </location>
</feature>